<evidence type="ECO:0008006" key="3">
    <source>
        <dbReference type="Google" id="ProtNLM"/>
    </source>
</evidence>
<dbReference type="Proteomes" id="UP000299102">
    <property type="component" value="Unassembled WGS sequence"/>
</dbReference>
<sequence>MGESQCCYSTPSVLNNVAIIEPIELYAAIVPDSGLPDEQEPTRRAVKKIHAENLKIVSHESKMGAALTSWEKGEEITSLTFSLHSSGKVFPSKLYALYTALLQVKFRPEPKVSILGDSKSSLKLLMHSKADHPLAKFIRENIREIRVGG</sequence>
<protein>
    <recommendedName>
        <fullName evidence="3">RNase H type-1 domain-containing protein</fullName>
    </recommendedName>
</protein>
<proteinExistence type="predicted"/>
<dbReference type="EMBL" id="BGZK01001211">
    <property type="protein sequence ID" value="GBP74525.1"/>
    <property type="molecule type" value="Genomic_DNA"/>
</dbReference>
<keyword evidence="2" id="KW-1185">Reference proteome</keyword>
<accession>A0A4C1YJM1</accession>
<evidence type="ECO:0000313" key="1">
    <source>
        <dbReference type="EMBL" id="GBP74525.1"/>
    </source>
</evidence>
<name>A0A4C1YJM1_EUMVA</name>
<organism evidence="1 2">
    <name type="scientific">Eumeta variegata</name>
    <name type="common">Bagworm moth</name>
    <name type="synonym">Eumeta japonica</name>
    <dbReference type="NCBI Taxonomy" id="151549"/>
    <lineage>
        <taxon>Eukaryota</taxon>
        <taxon>Metazoa</taxon>
        <taxon>Ecdysozoa</taxon>
        <taxon>Arthropoda</taxon>
        <taxon>Hexapoda</taxon>
        <taxon>Insecta</taxon>
        <taxon>Pterygota</taxon>
        <taxon>Neoptera</taxon>
        <taxon>Endopterygota</taxon>
        <taxon>Lepidoptera</taxon>
        <taxon>Glossata</taxon>
        <taxon>Ditrysia</taxon>
        <taxon>Tineoidea</taxon>
        <taxon>Psychidae</taxon>
        <taxon>Oiketicinae</taxon>
        <taxon>Eumeta</taxon>
    </lineage>
</organism>
<comment type="caution">
    <text evidence="1">The sequence shown here is derived from an EMBL/GenBank/DDBJ whole genome shotgun (WGS) entry which is preliminary data.</text>
</comment>
<dbReference type="AlphaFoldDB" id="A0A4C1YJM1"/>
<evidence type="ECO:0000313" key="2">
    <source>
        <dbReference type="Proteomes" id="UP000299102"/>
    </source>
</evidence>
<gene>
    <name evidence="1" type="ORF">EVAR_84879_1</name>
</gene>
<reference evidence="1 2" key="1">
    <citation type="journal article" date="2019" name="Commun. Biol.">
        <title>The bagworm genome reveals a unique fibroin gene that provides high tensile strength.</title>
        <authorList>
            <person name="Kono N."/>
            <person name="Nakamura H."/>
            <person name="Ohtoshi R."/>
            <person name="Tomita M."/>
            <person name="Numata K."/>
            <person name="Arakawa K."/>
        </authorList>
    </citation>
    <scope>NUCLEOTIDE SEQUENCE [LARGE SCALE GENOMIC DNA]</scope>
</reference>